<dbReference type="AlphaFoldDB" id="A0A5P1FUM7"/>
<evidence type="ECO:0000313" key="2">
    <source>
        <dbReference type="Proteomes" id="UP000243459"/>
    </source>
</evidence>
<organism evidence="1 2">
    <name type="scientific">Asparagus officinalis</name>
    <name type="common">Garden asparagus</name>
    <dbReference type="NCBI Taxonomy" id="4686"/>
    <lineage>
        <taxon>Eukaryota</taxon>
        <taxon>Viridiplantae</taxon>
        <taxon>Streptophyta</taxon>
        <taxon>Embryophyta</taxon>
        <taxon>Tracheophyta</taxon>
        <taxon>Spermatophyta</taxon>
        <taxon>Magnoliopsida</taxon>
        <taxon>Liliopsida</taxon>
        <taxon>Asparagales</taxon>
        <taxon>Asparagaceae</taxon>
        <taxon>Asparagoideae</taxon>
        <taxon>Asparagus</taxon>
    </lineage>
</organism>
<dbReference type="Gramene" id="ONK80401">
    <property type="protein sequence ID" value="ONK80401"/>
    <property type="gene ID" value="A4U43_C01F17270"/>
</dbReference>
<accession>A0A5P1FUM7</accession>
<gene>
    <name evidence="1" type="ORF">A4U43_C01F17270</name>
</gene>
<reference evidence="2" key="1">
    <citation type="journal article" date="2017" name="Nat. Commun.">
        <title>The asparagus genome sheds light on the origin and evolution of a young Y chromosome.</title>
        <authorList>
            <person name="Harkess A."/>
            <person name="Zhou J."/>
            <person name="Xu C."/>
            <person name="Bowers J.E."/>
            <person name="Van der Hulst R."/>
            <person name="Ayyampalayam S."/>
            <person name="Mercati F."/>
            <person name="Riccardi P."/>
            <person name="McKain M.R."/>
            <person name="Kakrana A."/>
            <person name="Tang H."/>
            <person name="Ray J."/>
            <person name="Groenendijk J."/>
            <person name="Arikit S."/>
            <person name="Mathioni S.M."/>
            <person name="Nakano M."/>
            <person name="Shan H."/>
            <person name="Telgmann-Rauber A."/>
            <person name="Kanno A."/>
            <person name="Yue Z."/>
            <person name="Chen H."/>
            <person name="Li W."/>
            <person name="Chen Y."/>
            <person name="Xu X."/>
            <person name="Zhang Y."/>
            <person name="Luo S."/>
            <person name="Chen H."/>
            <person name="Gao J."/>
            <person name="Mao Z."/>
            <person name="Pires J.C."/>
            <person name="Luo M."/>
            <person name="Kudrna D."/>
            <person name="Wing R.A."/>
            <person name="Meyers B.C."/>
            <person name="Yi K."/>
            <person name="Kong H."/>
            <person name="Lavrijsen P."/>
            <person name="Sunseri F."/>
            <person name="Falavigna A."/>
            <person name="Ye Y."/>
            <person name="Leebens-Mack J.H."/>
            <person name="Chen G."/>
        </authorList>
    </citation>
    <scope>NUCLEOTIDE SEQUENCE [LARGE SCALE GENOMIC DNA]</scope>
    <source>
        <strain evidence="2">cv. DH0086</strain>
    </source>
</reference>
<keyword evidence="2" id="KW-1185">Reference proteome</keyword>
<dbReference type="Proteomes" id="UP000243459">
    <property type="component" value="Chromosome 1"/>
</dbReference>
<sequence>MQRGRKSTEPWYLKMFLKKTRKLTRNSTRGAMDVTVIVSSEDEEGEKEDIDCPDGSDAVVDDAFQDNDEDVLAFPPTLEVEPLHEPAL</sequence>
<name>A0A5P1FUM7_ASPOF</name>
<dbReference type="EMBL" id="CM007381">
    <property type="protein sequence ID" value="ONK80401.1"/>
    <property type="molecule type" value="Genomic_DNA"/>
</dbReference>
<proteinExistence type="predicted"/>
<protein>
    <submittedName>
        <fullName evidence="1">Uncharacterized protein</fullName>
    </submittedName>
</protein>
<evidence type="ECO:0000313" key="1">
    <source>
        <dbReference type="EMBL" id="ONK80401.1"/>
    </source>
</evidence>